<dbReference type="EMBL" id="JAIWYP010000006">
    <property type="protein sequence ID" value="KAH3815413.1"/>
    <property type="molecule type" value="Genomic_DNA"/>
</dbReference>
<reference evidence="1" key="1">
    <citation type="journal article" date="2019" name="bioRxiv">
        <title>The Genome of the Zebra Mussel, Dreissena polymorpha: A Resource for Invasive Species Research.</title>
        <authorList>
            <person name="McCartney M.A."/>
            <person name="Auch B."/>
            <person name="Kono T."/>
            <person name="Mallez S."/>
            <person name="Zhang Y."/>
            <person name="Obille A."/>
            <person name="Becker A."/>
            <person name="Abrahante J.E."/>
            <person name="Garbe J."/>
            <person name="Badalamenti J.P."/>
            <person name="Herman A."/>
            <person name="Mangelson H."/>
            <person name="Liachko I."/>
            <person name="Sullivan S."/>
            <person name="Sone E.D."/>
            <person name="Koren S."/>
            <person name="Silverstein K.A.T."/>
            <person name="Beckman K.B."/>
            <person name="Gohl D.M."/>
        </authorList>
    </citation>
    <scope>NUCLEOTIDE SEQUENCE</scope>
    <source>
        <strain evidence="1">Duluth1</strain>
        <tissue evidence="1">Whole animal</tissue>
    </source>
</reference>
<sequence length="59" mass="6624">MCCTSSKIRDLTNRLYERAGAYGMEVNAEKYKIMVKSTTNTSEQEQAGIGDLLHVLEQP</sequence>
<proteinExistence type="predicted"/>
<name>A0A9D4GHC2_DREPO</name>
<comment type="caution">
    <text evidence="1">The sequence shown here is derived from an EMBL/GenBank/DDBJ whole genome shotgun (WGS) entry which is preliminary data.</text>
</comment>
<reference evidence="1" key="2">
    <citation type="submission" date="2020-11" db="EMBL/GenBank/DDBJ databases">
        <authorList>
            <person name="McCartney M.A."/>
            <person name="Auch B."/>
            <person name="Kono T."/>
            <person name="Mallez S."/>
            <person name="Becker A."/>
            <person name="Gohl D.M."/>
            <person name="Silverstein K.A.T."/>
            <person name="Koren S."/>
            <person name="Bechman K.B."/>
            <person name="Herman A."/>
            <person name="Abrahante J.E."/>
            <person name="Garbe J."/>
        </authorList>
    </citation>
    <scope>NUCLEOTIDE SEQUENCE</scope>
    <source>
        <strain evidence="1">Duluth1</strain>
        <tissue evidence="1">Whole animal</tissue>
    </source>
</reference>
<gene>
    <name evidence="1" type="ORF">DPMN_143936</name>
</gene>
<dbReference type="AlphaFoldDB" id="A0A9D4GHC2"/>
<protein>
    <submittedName>
        <fullName evidence="1">Uncharacterized protein</fullName>
    </submittedName>
</protein>
<evidence type="ECO:0000313" key="2">
    <source>
        <dbReference type="Proteomes" id="UP000828390"/>
    </source>
</evidence>
<accession>A0A9D4GHC2</accession>
<dbReference type="Proteomes" id="UP000828390">
    <property type="component" value="Unassembled WGS sequence"/>
</dbReference>
<evidence type="ECO:0000313" key="1">
    <source>
        <dbReference type="EMBL" id="KAH3815413.1"/>
    </source>
</evidence>
<keyword evidence="2" id="KW-1185">Reference proteome</keyword>
<organism evidence="1 2">
    <name type="scientific">Dreissena polymorpha</name>
    <name type="common">Zebra mussel</name>
    <name type="synonym">Mytilus polymorpha</name>
    <dbReference type="NCBI Taxonomy" id="45954"/>
    <lineage>
        <taxon>Eukaryota</taxon>
        <taxon>Metazoa</taxon>
        <taxon>Spiralia</taxon>
        <taxon>Lophotrochozoa</taxon>
        <taxon>Mollusca</taxon>
        <taxon>Bivalvia</taxon>
        <taxon>Autobranchia</taxon>
        <taxon>Heteroconchia</taxon>
        <taxon>Euheterodonta</taxon>
        <taxon>Imparidentia</taxon>
        <taxon>Neoheterodontei</taxon>
        <taxon>Myida</taxon>
        <taxon>Dreissenoidea</taxon>
        <taxon>Dreissenidae</taxon>
        <taxon>Dreissena</taxon>
    </lineage>
</organism>